<dbReference type="Pfam" id="PF00096">
    <property type="entry name" value="zf-C2H2"/>
    <property type="match status" value="2"/>
</dbReference>
<dbReference type="PANTHER" id="PTHR16516:SF4">
    <property type="entry name" value="C2H2-TYPE DOMAIN-CONTAINING PROTEIN"/>
    <property type="match status" value="1"/>
</dbReference>
<keyword evidence="3" id="KW-0862">Zinc</keyword>
<accession>A0AAE1D8X1</accession>
<dbReference type="PROSITE" id="PS00028">
    <property type="entry name" value="ZINC_FINGER_C2H2_1"/>
    <property type="match status" value="2"/>
</dbReference>
<comment type="subcellular location">
    <subcellularLocation>
        <location evidence="1">Nucleus</location>
    </subcellularLocation>
</comment>
<dbReference type="AlphaFoldDB" id="A0AAE1D8X1"/>
<evidence type="ECO:0000256" key="2">
    <source>
        <dbReference type="ARBA" id="ARBA00023242"/>
    </source>
</evidence>
<feature type="region of interest" description="Disordered" evidence="4">
    <location>
        <begin position="308"/>
        <end position="399"/>
    </location>
</feature>
<feature type="compositionally biased region" description="Pro residues" evidence="4">
    <location>
        <begin position="356"/>
        <end position="378"/>
    </location>
</feature>
<proteinExistence type="predicted"/>
<dbReference type="Gene3D" id="2.170.270.10">
    <property type="entry name" value="SET domain"/>
    <property type="match status" value="1"/>
</dbReference>
<dbReference type="PROSITE" id="PS50280">
    <property type="entry name" value="SET"/>
    <property type="match status" value="1"/>
</dbReference>
<organism evidence="7 8">
    <name type="scientific">Elysia crispata</name>
    <name type="common">lettuce slug</name>
    <dbReference type="NCBI Taxonomy" id="231223"/>
    <lineage>
        <taxon>Eukaryota</taxon>
        <taxon>Metazoa</taxon>
        <taxon>Spiralia</taxon>
        <taxon>Lophotrochozoa</taxon>
        <taxon>Mollusca</taxon>
        <taxon>Gastropoda</taxon>
        <taxon>Heterobranchia</taxon>
        <taxon>Euthyneura</taxon>
        <taxon>Panpulmonata</taxon>
        <taxon>Sacoglossa</taxon>
        <taxon>Placobranchoidea</taxon>
        <taxon>Plakobranchidae</taxon>
        <taxon>Elysia</taxon>
    </lineage>
</organism>
<dbReference type="EMBL" id="JAWDGP010004872">
    <property type="protein sequence ID" value="KAK3761597.1"/>
    <property type="molecule type" value="Genomic_DNA"/>
</dbReference>
<dbReference type="Proteomes" id="UP001283361">
    <property type="component" value="Unassembled WGS sequence"/>
</dbReference>
<evidence type="ECO:0000313" key="7">
    <source>
        <dbReference type="EMBL" id="KAK3761597.1"/>
    </source>
</evidence>
<feature type="domain" description="C2H2-type" evidence="5">
    <location>
        <begin position="543"/>
        <end position="570"/>
    </location>
</feature>
<evidence type="ECO:0000256" key="3">
    <source>
        <dbReference type="PROSITE-ProRule" id="PRU00042"/>
    </source>
</evidence>
<feature type="compositionally biased region" description="Low complexity" evidence="4">
    <location>
        <begin position="316"/>
        <end position="337"/>
    </location>
</feature>
<dbReference type="InterPro" id="IPR046341">
    <property type="entry name" value="SET_dom_sf"/>
</dbReference>
<protein>
    <recommendedName>
        <fullName evidence="9">PR domain zinc finger protein 8</fullName>
    </recommendedName>
</protein>
<feature type="region of interest" description="Disordered" evidence="4">
    <location>
        <begin position="428"/>
        <end position="452"/>
    </location>
</feature>
<keyword evidence="8" id="KW-1185">Reference proteome</keyword>
<name>A0AAE1D8X1_9GAST</name>
<feature type="region of interest" description="Disordered" evidence="4">
    <location>
        <begin position="223"/>
        <end position="243"/>
    </location>
</feature>
<evidence type="ECO:0000259" key="6">
    <source>
        <dbReference type="PROSITE" id="PS50280"/>
    </source>
</evidence>
<dbReference type="GO" id="GO:0005634">
    <property type="term" value="C:nucleus"/>
    <property type="evidence" value="ECO:0007669"/>
    <property type="project" value="UniProtKB-SubCell"/>
</dbReference>
<reference evidence="7" key="1">
    <citation type="journal article" date="2023" name="G3 (Bethesda)">
        <title>A reference genome for the long-term kleptoplast-retaining sea slug Elysia crispata morphotype clarki.</title>
        <authorList>
            <person name="Eastman K.E."/>
            <person name="Pendleton A.L."/>
            <person name="Shaikh M.A."/>
            <person name="Suttiyut T."/>
            <person name="Ogas R."/>
            <person name="Tomko P."/>
            <person name="Gavelis G."/>
            <person name="Widhalm J.R."/>
            <person name="Wisecaver J.H."/>
        </authorList>
    </citation>
    <scope>NUCLEOTIDE SEQUENCE</scope>
    <source>
        <strain evidence="7">ECLA1</strain>
    </source>
</reference>
<dbReference type="PROSITE" id="PS50157">
    <property type="entry name" value="ZINC_FINGER_C2H2_2"/>
    <property type="match status" value="2"/>
</dbReference>
<feature type="compositionally biased region" description="Low complexity" evidence="4">
    <location>
        <begin position="379"/>
        <end position="393"/>
    </location>
</feature>
<dbReference type="InterPro" id="IPR013087">
    <property type="entry name" value="Znf_C2H2_type"/>
</dbReference>
<keyword evidence="3" id="KW-0479">Metal-binding</keyword>
<feature type="region of interest" description="Disordered" evidence="4">
    <location>
        <begin position="283"/>
        <end position="302"/>
    </location>
</feature>
<feature type="domain" description="SET" evidence="6">
    <location>
        <begin position="1"/>
        <end position="104"/>
    </location>
</feature>
<dbReference type="Pfam" id="PF21549">
    <property type="entry name" value="PRDM2_PR"/>
    <property type="match status" value="1"/>
</dbReference>
<dbReference type="InterPro" id="IPR036236">
    <property type="entry name" value="Znf_C2H2_sf"/>
</dbReference>
<evidence type="ECO:0000256" key="4">
    <source>
        <dbReference type="SAM" id="MobiDB-lite"/>
    </source>
</evidence>
<gene>
    <name evidence="7" type="ORF">RRG08_040293</name>
</gene>
<dbReference type="PANTHER" id="PTHR16516">
    <property type="entry name" value="AGAP007109-PA"/>
    <property type="match status" value="1"/>
</dbReference>
<evidence type="ECO:0000313" key="8">
    <source>
        <dbReference type="Proteomes" id="UP001283361"/>
    </source>
</evidence>
<dbReference type="InterPro" id="IPR001214">
    <property type="entry name" value="SET_dom"/>
</dbReference>
<evidence type="ECO:0000256" key="1">
    <source>
        <dbReference type="ARBA" id="ARBA00004123"/>
    </source>
</evidence>
<dbReference type="GO" id="GO:0006355">
    <property type="term" value="P:regulation of DNA-templated transcription"/>
    <property type="evidence" value="ECO:0007669"/>
    <property type="project" value="TreeGrafter"/>
</dbReference>
<keyword evidence="2" id="KW-0539">Nucleus</keyword>
<dbReference type="SUPFAM" id="SSF57667">
    <property type="entry name" value="beta-beta-alpha zinc fingers"/>
    <property type="match status" value="1"/>
</dbReference>
<feature type="domain" description="C2H2-type" evidence="5">
    <location>
        <begin position="581"/>
        <end position="604"/>
    </location>
</feature>
<comment type="caution">
    <text evidence="7">The sequence shown here is derived from an EMBL/GenBank/DDBJ whole genome shotgun (WGS) entry which is preliminary data.</text>
</comment>
<feature type="compositionally biased region" description="Low complexity" evidence="4">
    <location>
        <begin position="436"/>
        <end position="448"/>
    </location>
</feature>
<dbReference type="InterPro" id="IPR052296">
    <property type="entry name" value="TR-Histone_Methyltrans"/>
</dbReference>
<evidence type="ECO:0008006" key="9">
    <source>
        <dbReference type="Google" id="ProtNLM"/>
    </source>
</evidence>
<keyword evidence="3" id="KW-0863">Zinc-finger</keyword>
<dbReference type="SMART" id="SM00355">
    <property type="entry name" value="ZnF_C2H2"/>
    <property type="match status" value="3"/>
</dbReference>
<sequence>MGVVTVADIDYGQIFGPFPTHITATNPAYIIGMLTRDKQPEGVVLKVNTDELRDGPGYLDWLPYVSTARDEAEQNMEAYLKEGGVYFRTLRIVRAGEELLVWYSKDFTQLLGIPELASNSKRDDEQYICPHCGEMFDYPFPLRAHLKFKCAFAADIKAYNFTETITSKIKDDSFERKDNYFGDKSVISPKSISSIINNNNNNNSSGSMFSLPMKRHIEGPDNLVSPAKIMRSPGKEKTRSASSLKYSIEELSKSSASETCKTSISDSAYDTCSENTTVSAFRKVERNSSEKSERLHSPCDERTHLYTGYSADDRSTPPSSNGSLSSPTSASSSPYSSVGPLILPTAHSPLVQGSPPSSPRQYPPHSPSASMPPPPRPPLKTSMPSPSSPSSSSHFEDTSLARSSSIMGIYMPRIPMFPAPSVLGIPRGSMLNQAGSSTSSPSPSLSPSRGIPLQHSGFPADQIPPGLLEMCRATIPTVGPLTESFAANIRNSETLAKQALFADRHISSLGFLKSSNPMVEKLLQSTNPTLLSSPINALNLSQNWCAKCNATFRMTSDLVYHMRSHHKREFDPMKRKREEKLKCNICNEAFRERHHLTRHMSSHA</sequence>
<dbReference type="GO" id="GO:0008270">
    <property type="term" value="F:zinc ion binding"/>
    <property type="evidence" value="ECO:0007669"/>
    <property type="project" value="UniProtKB-KW"/>
</dbReference>
<evidence type="ECO:0000259" key="5">
    <source>
        <dbReference type="PROSITE" id="PS50157"/>
    </source>
</evidence>
<dbReference type="Gene3D" id="3.30.160.60">
    <property type="entry name" value="Classic Zinc Finger"/>
    <property type="match status" value="1"/>
</dbReference>